<sequence>MSEGLQPRTEDKQGLLSVLCQFSRRRQAARLPRRCTLYAVCCTLHAAHCTLHATRYTARYTLHCTPGRSSRGPLAYLLTVQASSSNPTVCQQGSTGSLKSFACLAPISDGHQLVSHVRHLP</sequence>
<name>A0A6G1KDN5_9PLEO</name>
<keyword evidence="2" id="KW-1185">Reference proteome</keyword>
<dbReference type="Proteomes" id="UP000799428">
    <property type="component" value="Unassembled WGS sequence"/>
</dbReference>
<gene>
    <name evidence="1" type="ORF">K504DRAFT_239540</name>
</gene>
<evidence type="ECO:0000313" key="2">
    <source>
        <dbReference type="Proteomes" id="UP000799428"/>
    </source>
</evidence>
<dbReference type="EMBL" id="MU005768">
    <property type="protein sequence ID" value="KAF2710959.1"/>
    <property type="molecule type" value="Genomic_DNA"/>
</dbReference>
<organism evidence="1 2">
    <name type="scientific">Pleomassaria siparia CBS 279.74</name>
    <dbReference type="NCBI Taxonomy" id="1314801"/>
    <lineage>
        <taxon>Eukaryota</taxon>
        <taxon>Fungi</taxon>
        <taxon>Dikarya</taxon>
        <taxon>Ascomycota</taxon>
        <taxon>Pezizomycotina</taxon>
        <taxon>Dothideomycetes</taxon>
        <taxon>Pleosporomycetidae</taxon>
        <taxon>Pleosporales</taxon>
        <taxon>Pleomassariaceae</taxon>
        <taxon>Pleomassaria</taxon>
    </lineage>
</organism>
<protein>
    <submittedName>
        <fullName evidence="1">Uncharacterized protein</fullName>
    </submittedName>
</protein>
<dbReference type="AlphaFoldDB" id="A0A6G1KDN5"/>
<accession>A0A6G1KDN5</accession>
<evidence type="ECO:0000313" key="1">
    <source>
        <dbReference type="EMBL" id="KAF2710959.1"/>
    </source>
</evidence>
<reference evidence="1" key="1">
    <citation type="journal article" date="2020" name="Stud. Mycol.">
        <title>101 Dothideomycetes genomes: a test case for predicting lifestyles and emergence of pathogens.</title>
        <authorList>
            <person name="Haridas S."/>
            <person name="Albert R."/>
            <person name="Binder M."/>
            <person name="Bloem J."/>
            <person name="Labutti K."/>
            <person name="Salamov A."/>
            <person name="Andreopoulos B."/>
            <person name="Baker S."/>
            <person name="Barry K."/>
            <person name="Bills G."/>
            <person name="Bluhm B."/>
            <person name="Cannon C."/>
            <person name="Castanera R."/>
            <person name="Culley D."/>
            <person name="Daum C."/>
            <person name="Ezra D."/>
            <person name="Gonzalez J."/>
            <person name="Henrissat B."/>
            <person name="Kuo A."/>
            <person name="Liang C."/>
            <person name="Lipzen A."/>
            <person name="Lutzoni F."/>
            <person name="Magnuson J."/>
            <person name="Mondo S."/>
            <person name="Nolan M."/>
            <person name="Ohm R."/>
            <person name="Pangilinan J."/>
            <person name="Park H.-J."/>
            <person name="Ramirez L."/>
            <person name="Alfaro M."/>
            <person name="Sun H."/>
            <person name="Tritt A."/>
            <person name="Yoshinaga Y."/>
            <person name="Zwiers L.-H."/>
            <person name="Turgeon B."/>
            <person name="Goodwin S."/>
            <person name="Spatafora J."/>
            <person name="Crous P."/>
            <person name="Grigoriev I."/>
        </authorList>
    </citation>
    <scope>NUCLEOTIDE SEQUENCE</scope>
    <source>
        <strain evidence="1">CBS 279.74</strain>
    </source>
</reference>
<proteinExistence type="predicted"/>